<reference evidence="2 3" key="1">
    <citation type="submission" date="2020-07" db="EMBL/GenBank/DDBJ databases">
        <title>Genomic Encyclopedia of Type Strains, Phase IV (KMG-IV): sequencing the most valuable type-strain genomes for metagenomic binning, comparative biology and taxonomic classification.</title>
        <authorList>
            <person name="Goeker M."/>
        </authorList>
    </citation>
    <scope>NUCLEOTIDE SEQUENCE [LARGE SCALE GENOMIC DNA]</scope>
    <source>
        <strain evidence="2 3">DSM 25220</strain>
    </source>
</reference>
<accession>A0A7V9YY75</accession>
<evidence type="ECO:0000256" key="1">
    <source>
        <dbReference type="SAM" id="Phobius"/>
    </source>
</evidence>
<keyword evidence="1" id="KW-1133">Transmembrane helix</keyword>
<keyword evidence="1" id="KW-0472">Membrane</keyword>
<gene>
    <name evidence="2" type="ORF">HNQ85_000916</name>
</gene>
<feature type="transmembrane region" description="Helical" evidence="1">
    <location>
        <begin position="58"/>
        <end position="79"/>
    </location>
</feature>
<dbReference type="Proteomes" id="UP000580891">
    <property type="component" value="Unassembled WGS sequence"/>
</dbReference>
<evidence type="ECO:0000313" key="3">
    <source>
        <dbReference type="Proteomes" id="UP000580891"/>
    </source>
</evidence>
<protein>
    <submittedName>
        <fullName evidence="2">Uncharacterized protein</fullName>
    </submittedName>
</protein>
<feature type="transmembrane region" description="Helical" evidence="1">
    <location>
        <begin position="28"/>
        <end position="46"/>
    </location>
</feature>
<dbReference type="AlphaFoldDB" id="A0A7V9YY75"/>
<evidence type="ECO:0000313" key="2">
    <source>
        <dbReference type="EMBL" id="MBA2870646.1"/>
    </source>
</evidence>
<comment type="caution">
    <text evidence="2">The sequence shown here is derived from an EMBL/GenBank/DDBJ whole genome shotgun (WGS) entry which is preliminary data.</text>
</comment>
<name>A0A7V9YY75_9BACL</name>
<keyword evidence="1" id="KW-0812">Transmembrane</keyword>
<keyword evidence="3" id="KW-1185">Reference proteome</keyword>
<proteinExistence type="predicted"/>
<dbReference type="RefSeq" id="WP_181536555.1">
    <property type="nucleotide sequence ID" value="NZ_JACDUU010000002.1"/>
</dbReference>
<organism evidence="2 3">
    <name type="scientific">[Anoxybacillus] calidus</name>
    <dbReference type="NCBI Taxonomy" id="575178"/>
    <lineage>
        <taxon>Bacteria</taxon>
        <taxon>Bacillati</taxon>
        <taxon>Bacillota</taxon>
        <taxon>Bacilli</taxon>
        <taxon>Bacillales</taxon>
        <taxon>Anoxybacillaceae</taxon>
        <taxon>Paranoxybacillus</taxon>
    </lineage>
</organism>
<sequence>MKEYVVCLTQSLIWSAFSLVEWLSARDRPFFKGMLLCIFLYIAFLFAQKMGLRTKKALFTTIMTLIVYFSFQQLFWSFIH</sequence>
<dbReference type="EMBL" id="JACDUU010000002">
    <property type="protein sequence ID" value="MBA2870646.1"/>
    <property type="molecule type" value="Genomic_DNA"/>
</dbReference>